<feature type="compositionally biased region" description="Low complexity" evidence="1">
    <location>
        <begin position="99"/>
        <end position="113"/>
    </location>
</feature>
<accession>A0A517LCD3</accession>
<feature type="compositionally biased region" description="Polar residues" evidence="1">
    <location>
        <begin position="309"/>
        <end position="323"/>
    </location>
</feature>
<feature type="region of interest" description="Disordered" evidence="1">
    <location>
        <begin position="200"/>
        <end position="389"/>
    </location>
</feature>
<keyword evidence="3" id="KW-1185">Reference proteome</keyword>
<reference evidence="2 3" key="1">
    <citation type="submission" date="2019-07" db="EMBL/GenBank/DDBJ databases">
        <title>Finished genome of Venturia effusa.</title>
        <authorList>
            <person name="Young C.A."/>
            <person name="Cox M.P."/>
            <person name="Ganley A.R.D."/>
            <person name="David W.J."/>
        </authorList>
    </citation>
    <scope>NUCLEOTIDE SEQUENCE [LARGE SCALE GENOMIC DNA]</scope>
    <source>
        <strain evidence="3">albino</strain>
    </source>
</reference>
<feature type="compositionally biased region" description="Basic and acidic residues" evidence="1">
    <location>
        <begin position="18"/>
        <end position="28"/>
    </location>
</feature>
<name>A0A517LCD3_9PEZI</name>
<sequence length="389" mass="42351">MSTTFSSAGAAASTPTSAKDRIPRHTTQEDLATAELLQNFNQQTERLDTNAQRARRQDERLSEGERDSSAEQARVSRSPVPEYHSLDDAASYARNMETSSQSSSEQRFSSSSQPPNAPSTGQICSLLQVHVLAQGWVLLDVSDIAGATSQMAGAPWTLKTPHLINLINPLAGLYFKLHGRHRPSGMKKGEIKRRKRVIPAMSSQAGEDPVMTNEQQSSASPDPPQSHPQQLNLPHHDRPPNTRGQEHLLEPPTSSYGPPPVDFTSYSSSQITQRDPAVVIFPSVNTSSEARNNKKRTLSAANRDMPQPEGSSQAPSTTASSRSPGEAAIDPSLSTYASGSSGSHGQSTNGDTRSETREEKKLRMQRQREAMAAELKRMDEDLQAMEDGD</sequence>
<feature type="compositionally biased region" description="Polar residues" evidence="1">
    <location>
        <begin position="36"/>
        <end position="52"/>
    </location>
</feature>
<organism evidence="2 3">
    <name type="scientific">Venturia effusa</name>
    <dbReference type="NCBI Taxonomy" id="50376"/>
    <lineage>
        <taxon>Eukaryota</taxon>
        <taxon>Fungi</taxon>
        <taxon>Dikarya</taxon>
        <taxon>Ascomycota</taxon>
        <taxon>Pezizomycotina</taxon>
        <taxon>Dothideomycetes</taxon>
        <taxon>Pleosporomycetidae</taxon>
        <taxon>Venturiales</taxon>
        <taxon>Venturiaceae</taxon>
        <taxon>Venturia</taxon>
    </lineage>
</organism>
<dbReference type="AlphaFoldDB" id="A0A517LCD3"/>
<feature type="compositionally biased region" description="Low complexity" evidence="1">
    <location>
        <begin position="332"/>
        <end position="345"/>
    </location>
</feature>
<proteinExistence type="predicted"/>
<dbReference type="STRING" id="50376.A0A517LCD3"/>
<feature type="compositionally biased region" description="Low complexity" evidence="1">
    <location>
        <begin position="1"/>
        <end position="17"/>
    </location>
</feature>
<dbReference type="Proteomes" id="UP000316270">
    <property type="component" value="Chromosome 9"/>
</dbReference>
<feature type="compositionally biased region" description="Polar residues" evidence="1">
    <location>
        <begin position="264"/>
        <end position="273"/>
    </location>
</feature>
<evidence type="ECO:0000256" key="1">
    <source>
        <dbReference type="SAM" id="MobiDB-lite"/>
    </source>
</evidence>
<dbReference type="EMBL" id="CP042193">
    <property type="protein sequence ID" value="QDS73307.1"/>
    <property type="molecule type" value="Genomic_DNA"/>
</dbReference>
<dbReference type="OrthoDB" id="515401at2759"/>
<evidence type="ECO:0000313" key="2">
    <source>
        <dbReference type="EMBL" id="QDS73307.1"/>
    </source>
</evidence>
<protein>
    <submittedName>
        <fullName evidence="2">Uncharacterized protein</fullName>
    </submittedName>
</protein>
<evidence type="ECO:0000313" key="3">
    <source>
        <dbReference type="Proteomes" id="UP000316270"/>
    </source>
</evidence>
<feature type="compositionally biased region" description="Basic and acidic residues" evidence="1">
    <location>
        <begin position="234"/>
        <end position="249"/>
    </location>
</feature>
<gene>
    <name evidence="2" type="ORF">FKW77_005971</name>
</gene>
<feature type="compositionally biased region" description="Basic and acidic residues" evidence="1">
    <location>
        <begin position="352"/>
        <end position="380"/>
    </location>
</feature>
<feature type="compositionally biased region" description="Basic and acidic residues" evidence="1">
    <location>
        <begin position="55"/>
        <end position="69"/>
    </location>
</feature>
<feature type="region of interest" description="Disordered" evidence="1">
    <location>
        <begin position="1"/>
        <end position="119"/>
    </location>
</feature>